<dbReference type="InterPro" id="IPR029058">
    <property type="entry name" value="AB_hydrolase_fold"/>
</dbReference>
<name>A0ABS6D825_9FIRM</name>
<evidence type="ECO:0000313" key="2">
    <source>
        <dbReference type="EMBL" id="MBU3877613.1"/>
    </source>
</evidence>
<organism evidence="2 3">
    <name type="scientific">Faecalicatena faecalis</name>
    <dbReference type="NCBI Taxonomy" id="2726362"/>
    <lineage>
        <taxon>Bacteria</taxon>
        <taxon>Bacillati</taxon>
        <taxon>Bacillota</taxon>
        <taxon>Clostridia</taxon>
        <taxon>Lachnospirales</taxon>
        <taxon>Lachnospiraceae</taxon>
        <taxon>Faecalicatena</taxon>
    </lineage>
</organism>
<dbReference type="Pfam" id="PF00561">
    <property type="entry name" value="Abhydrolase_1"/>
    <property type="match status" value="1"/>
</dbReference>
<dbReference type="PANTHER" id="PTHR43798">
    <property type="entry name" value="MONOACYLGLYCEROL LIPASE"/>
    <property type="match status" value="1"/>
</dbReference>
<sequence>MFYEYGDGKLHYEMIGEGKPVLMLHGMTCDLNMMKGCMEPIFTGDTLEKYQRIYVDLPGMGQSVFPLDCASADRILEVLEAFIRDTVQGDFLLAGESYGGYLARGILSKLCDRIAGMLLLCPVAIPERSQRTVPETKVKFWDEQFLDSLSSEERRGFFGYAVVANKETYRRYQQEIQPGIALADPVFAERLEENYAFTWDVDARIRELGCTQPVQFICGRQDDCVGYQDLWNLMEDYERSAFSVVDMAGHNLQIEQPEMFGALVRNWLNMAGE</sequence>
<dbReference type="RefSeq" id="WP_168866560.1">
    <property type="nucleotide sequence ID" value="NZ_JABACJ020000020.1"/>
</dbReference>
<protein>
    <submittedName>
        <fullName evidence="2">Alpha/beta hydrolase</fullName>
    </submittedName>
</protein>
<reference evidence="2 3" key="1">
    <citation type="submission" date="2021-06" db="EMBL/GenBank/DDBJ databases">
        <title>Faecalicatena sp. nov. isolated from porcine feces.</title>
        <authorList>
            <person name="Oh B.S."/>
            <person name="Lee J.H."/>
        </authorList>
    </citation>
    <scope>NUCLEOTIDE SEQUENCE [LARGE SCALE GENOMIC DNA]</scope>
    <source>
        <strain evidence="2 3">AGMB00832</strain>
    </source>
</reference>
<keyword evidence="3" id="KW-1185">Reference proteome</keyword>
<dbReference type="SUPFAM" id="SSF53474">
    <property type="entry name" value="alpha/beta-Hydrolases"/>
    <property type="match status" value="1"/>
</dbReference>
<evidence type="ECO:0000259" key="1">
    <source>
        <dbReference type="Pfam" id="PF00561"/>
    </source>
</evidence>
<feature type="domain" description="AB hydrolase-1" evidence="1">
    <location>
        <begin position="19"/>
        <end position="257"/>
    </location>
</feature>
<keyword evidence="2" id="KW-0378">Hydrolase</keyword>
<accession>A0ABS6D825</accession>
<dbReference type="PANTHER" id="PTHR43798:SF6">
    <property type="entry name" value="HYDROLASE, PUTATIVE (AFU_ORTHOLOGUE AFUA_4G13070)-RELATED"/>
    <property type="match status" value="1"/>
</dbReference>
<dbReference type="GO" id="GO:0016787">
    <property type="term" value="F:hydrolase activity"/>
    <property type="evidence" value="ECO:0007669"/>
    <property type="project" value="UniProtKB-KW"/>
</dbReference>
<gene>
    <name evidence="2" type="ORF">HGO97_017560</name>
</gene>
<evidence type="ECO:0000313" key="3">
    <source>
        <dbReference type="Proteomes" id="UP000723714"/>
    </source>
</evidence>
<dbReference type="InterPro" id="IPR050266">
    <property type="entry name" value="AB_hydrolase_sf"/>
</dbReference>
<dbReference type="Gene3D" id="3.40.50.1820">
    <property type="entry name" value="alpha/beta hydrolase"/>
    <property type="match status" value="1"/>
</dbReference>
<dbReference type="EMBL" id="JABACJ020000020">
    <property type="protein sequence ID" value="MBU3877613.1"/>
    <property type="molecule type" value="Genomic_DNA"/>
</dbReference>
<dbReference type="Proteomes" id="UP000723714">
    <property type="component" value="Unassembled WGS sequence"/>
</dbReference>
<dbReference type="InterPro" id="IPR000073">
    <property type="entry name" value="AB_hydrolase_1"/>
</dbReference>
<proteinExistence type="predicted"/>
<comment type="caution">
    <text evidence="2">The sequence shown here is derived from an EMBL/GenBank/DDBJ whole genome shotgun (WGS) entry which is preliminary data.</text>
</comment>